<dbReference type="GeneID" id="36547676"/>
<feature type="domain" description="Ribosomal protein eL8/eL30/eS12/Gadd45" evidence="2">
    <location>
        <begin position="14"/>
        <end position="60"/>
    </location>
</feature>
<reference evidence="3" key="1">
    <citation type="submission" date="2016-12" db="EMBL/GenBank/DDBJ databases">
        <title>The genomes of Aspergillus section Nigri reveals drivers in fungal speciation.</title>
        <authorList>
            <consortium name="DOE Joint Genome Institute"/>
            <person name="Vesth T.C."/>
            <person name="Nybo J."/>
            <person name="Theobald S."/>
            <person name="Brandl J."/>
            <person name="Frisvad J.C."/>
            <person name="Nielsen K.F."/>
            <person name="Lyhne E.K."/>
            <person name="Kogle M.E."/>
            <person name="Kuo A."/>
            <person name="Riley R."/>
            <person name="Clum A."/>
            <person name="Nolan M."/>
            <person name="Lipzen A."/>
            <person name="Salamov A."/>
            <person name="Henrissat B."/>
            <person name="Wiebenga A."/>
            <person name="De vries R.P."/>
            <person name="Grigoriev I.V."/>
            <person name="Mortensen U.H."/>
            <person name="Andersen M.R."/>
            <person name="Baker S.E."/>
        </authorList>
    </citation>
    <scope>NUCLEOTIDE SEQUENCE</scope>
    <source>
        <strain evidence="3">IBT 28561</strain>
    </source>
</reference>
<comment type="caution">
    <text evidence="3">The sequence shown here is derived from an EMBL/GenBank/DDBJ whole genome shotgun (WGS) entry which is preliminary data.</text>
</comment>
<accession>A0A2I1D4S8</accession>
<evidence type="ECO:0000256" key="1">
    <source>
        <dbReference type="SAM" id="MobiDB-lite"/>
    </source>
</evidence>
<gene>
    <name evidence="3" type="ORF">P168DRAFT_317920</name>
</gene>
<sequence length="121" mass="12834">MATMESSDTPLVASRLTVAVKSGRVTVGTDNTLRALLHDNASLILIAENCPPILKAEVVCRAKGHPAQGLASTQPSHPRRRAATAAPPFSVITRFQTLVRTHLNGPPGPRMVDKLPLVLGN</sequence>
<dbReference type="InterPro" id="IPR029064">
    <property type="entry name" value="Ribosomal_eL30-like_sf"/>
</dbReference>
<name>A0A2I1D4S8_ASPC2</name>
<evidence type="ECO:0000313" key="4">
    <source>
        <dbReference type="Proteomes" id="UP000234254"/>
    </source>
</evidence>
<dbReference type="AlphaFoldDB" id="A0A2I1D4S8"/>
<dbReference type="OrthoDB" id="10480967at2759"/>
<dbReference type="Gene3D" id="3.30.1330.30">
    <property type="match status" value="1"/>
</dbReference>
<organism evidence="3 4">
    <name type="scientific">Aspergillus campestris (strain IBT 28561)</name>
    <dbReference type="NCBI Taxonomy" id="1392248"/>
    <lineage>
        <taxon>Eukaryota</taxon>
        <taxon>Fungi</taxon>
        <taxon>Dikarya</taxon>
        <taxon>Ascomycota</taxon>
        <taxon>Pezizomycotina</taxon>
        <taxon>Eurotiomycetes</taxon>
        <taxon>Eurotiomycetidae</taxon>
        <taxon>Eurotiales</taxon>
        <taxon>Aspergillaceae</taxon>
        <taxon>Aspergillus</taxon>
        <taxon>Aspergillus subgen. Circumdati</taxon>
    </lineage>
</organism>
<evidence type="ECO:0000313" key="3">
    <source>
        <dbReference type="EMBL" id="PKY04882.1"/>
    </source>
</evidence>
<protein>
    <recommendedName>
        <fullName evidence="2">Ribosomal protein eL8/eL30/eS12/Gadd45 domain-containing protein</fullName>
    </recommendedName>
</protein>
<evidence type="ECO:0000259" key="2">
    <source>
        <dbReference type="Pfam" id="PF01248"/>
    </source>
</evidence>
<feature type="region of interest" description="Disordered" evidence="1">
    <location>
        <begin position="66"/>
        <end position="86"/>
    </location>
</feature>
<dbReference type="EMBL" id="MSFM01000005">
    <property type="protein sequence ID" value="PKY04882.1"/>
    <property type="molecule type" value="Genomic_DNA"/>
</dbReference>
<dbReference type="Proteomes" id="UP000234254">
    <property type="component" value="Unassembled WGS sequence"/>
</dbReference>
<dbReference type="InterPro" id="IPR004038">
    <property type="entry name" value="Ribosomal_eL8/eL30/eS12/Gad45"/>
</dbReference>
<dbReference type="VEuPathDB" id="FungiDB:P168DRAFT_317920"/>
<dbReference type="Pfam" id="PF01248">
    <property type="entry name" value="Ribosomal_L7Ae"/>
    <property type="match status" value="1"/>
</dbReference>
<proteinExistence type="predicted"/>
<dbReference type="RefSeq" id="XP_024693476.1">
    <property type="nucleotide sequence ID" value="XM_024840152.1"/>
</dbReference>
<keyword evidence="4" id="KW-1185">Reference proteome</keyword>
<dbReference type="SUPFAM" id="SSF55315">
    <property type="entry name" value="L30e-like"/>
    <property type="match status" value="1"/>
</dbReference>